<dbReference type="EMBL" id="CP119311">
    <property type="protein sequence ID" value="WEK35432.1"/>
    <property type="molecule type" value="Genomic_DNA"/>
</dbReference>
<gene>
    <name evidence="2" type="ORF">P0Y53_23315</name>
</gene>
<organism evidence="2 3">
    <name type="scientific">Candidatus Pseudobacter hemicellulosilyticus</name>
    <dbReference type="NCBI Taxonomy" id="3121375"/>
    <lineage>
        <taxon>Bacteria</taxon>
        <taxon>Pseudomonadati</taxon>
        <taxon>Bacteroidota</taxon>
        <taxon>Chitinophagia</taxon>
        <taxon>Chitinophagales</taxon>
        <taxon>Chitinophagaceae</taxon>
        <taxon>Pseudobacter</taxon>
    </lineage>
</organism>
<dbReference type="Proteomes" id="UP001220610">
    <property type="component" value="Chromosome"/>
</dbReference>
<keyword evidence="1" id="KW-0472">Membrane</keyword>
<keyword evidence="1" id="KW-0812">Transmembrane</keyword>
<accession>A0AAJ5WTL9</accession>
<evidence type="ECO:0000313" key="2">
    <source>
        <dbReference type="EMBL" id="WEK35432.1"/>
    </source>
</evidence>
<proteinExistence type="predicted"/>
<evidence type="ECO:0000256" key="1">
    <source>
        <dbReference type="SAM" id="Phobius"/>
    </source>
</evidence>
<sequence>MQRYLPFHCHNRKTLLTVRTIIPLPFILLILIASSIASCSKSKSDDLHTVCPVDEPYIYLWSGEDSLLTFDALNNITQVSSDNEEIVKVSLEGQKIRLKAGKVGYTNFWISYGDNKRIWKQARSAEPSFYWINLMNQVSFEIEAADPAFVGTLRAELEKQWNQELLFLFSNSTNRITIVKGNAALVEGNYNFNNLTLTVEIANDVTNVYTVIPNSSRQVLSFQQDLTKQYQDLYPDQQIQKVIVTFNMKYKSLPG</sequence>
<dbReference type="AlphaFoldDB" id="A0AAJ5WTL9"/>
<feature type="transmembrane region" description="Helical" evidence="1">
    <location>
        <begin position="21"/>
        <end position="38"/>
    </location>
</feature>
<reference evidence="2" key="1">
    <citation type="submission" date="2023-03" db="EMBL/GenBank/DDBJ databases">
        <title>Andean soil-derived lignocellulolytic bacterial consortium as a source of novel taxa and putative plastic-active enzymes.</title>
        <authorList>
            <person name="Diaz-Garcia L."/>
            <person name="Chuvochina M."/>
            <person name="Feuerriegel G."/>
            <person name="Bunk B."/>
            <person name="Sproer C."/>
            <person name="Streit W.R."/>
            <person name="Rodriguez L.M."/>
            <person name="Overmann J."/>
            <person name="Jimenez D.J."/>
        </authorList>
    </citation>
    <scope>NUCLEOTIDE SEQUENCE</scope>
    <source>
        <strain evidence="2">MAG 7</strain>
    </source>
</reference>
<keyword evidence="1" id="KW-1133">Transmembrane helix</keyword>
<protein>
    <submittedName>
        <fullName evidence="2">Uncharacterized protein</fullName>
    </submittedName>
</protein>
<name>A0AAJ5WTL9_9BACT</name>
<evidence type="ECO:0000313" key="3">
    <source>
        <dbReference type="Proteomes" id="UP001220610"/>
    </source>
</evidence>